<evidence type="ECO:0000313" key="5">
    <source>
        <dbReference type="Proteomes" id="UP000255316"/>
    </source>
</evidence>
<dbReference type="EMBL" id="LNXX01000042">
    <property type="protein sequence ID" value="KTC83454.1"/>
    <property type="molecule type" value="Genomic_DNA"/>
</dbReference>
<dbReference type="STRING" id="28085.Lcin_2141"/>
<organism evidence="3 5">
    <name type="scientific">Legionella cincinnatiensis</name>
    <dbReference type="NCBI Taxonomy" id="28085"/>
    <lineage>
        <taxon>Bacteria</taxon>
        <taxon>Pseudomonadati</taxon>
        <taxon>Pseudomonadota</taxon>
        <taxon>Gammaproteobacteria</taxon>
        <taxon>Legionellales</taxon>
        <taxon>Legionellaceae</taxon>
        <taxon>Legionella</taxon>
    </lineage>
</organism>
<evidence type="ECO:0000313" key="3">
    <source>
        <dbReference type="EMBL" id="STX35540.1"/>
    </source>
</evidence>
<gene>
    <name evidence="2" type="ORF">Lcin_2141</name>
    <name evidence="3" type="ORF">NCTC12438_02156</name>
</gene>
<dbReference type="PROSITE" id="PS01039">
    <property type="entry name" value="SBP_BACTERIAL_3"/>
    <property type="match status" value="1"/>
</dbReference>
<dbReference type="AlphaFoldDB" id="A0A378IKT5"/>
<evidence type="ECO:0000313" key="2">
    <source>
        <dbReference type="EMBL" id="KTC83454.1"/>
    </source>
</evidence>
<dbReference type="InterPro" id="IPR018313">
    <property type="entry name" value="SBP_3_CS"/>
</dbReference>
<accession>A0A378IKT5</accession>
<reference evidence="3 5" key="2">
    <citation type="submission" date="2018-06" db="EMBL/GenBank/DDBJ databases">
        <authorList>
            <consortium name="Pathogen Informatics"/>
            <person name="Doyle S."/>
        </authorList>
    </citation>
    <scope>NUCLEOTIDE SEQUENCE [LARGE SCALE GENOMIC DNA]</scope>
    <source>
        <strain evidence="3 5">NCTC12438</strain>
    </source>
</reference>
<dbReference type="SUPFAM" id="SSF53850">
    <property type="entry name" value="Periplasmic binding protein-like II"/>
    <property type="match status" value="1"/>
</dbReference>
<dbReference type="Gene3D" id="3.40.190.10">
    <property type="entry name" value="Periplasmic binding protein-like II"/>
    <property type="match status" value="1"/>
</dbReference>
<evidence type="ECO:0000256" key="1">
    <source>
        <dbReference type="ARBA" id="ARBA00022729"/>
    </source>
</evidence>
<evidence type="ECO:0000313" key="4">
    <source>
        <dbReference type="Proteomes" id="UP000054854"/>
    </source>
</evidence>
<name>A0A378IKT5_9GAMM</name>
<keyword evidence="1" id="KW-0732">Signal</keyword>
<dbReference type="Proteomes" id="UP000054854">
    <property type="component" value="Unassembled WGS sequence"/>
</dbReference>
<keyword evidence="4" id="KW-1185">Reference proteome</keyword>
<protein>
    <submittedName>
        <fullName evidence="2 3">Amino acid ABC transporter, periplasmic binding protein</fullName>
    </submittedName>
</protein>
<sequence length="63" mass="7360">MSFSYAEPVRPLVVATEIFNPPFIMQGANNQLFGFDIEMLEDICQIIHRECQSSSIFRKHHYI</sequence>
<reference evidence="2 4" key="1">
    <citation type="submission" date="2015-11" db="EMBL/GenBank/DDBJ databases">
        <title>Genomic analysis of 38 Legionella species identifies large and diverse effector repertoires.</title>
        <authorList>
            <person name="Burstein D."/>
            <person name="Amaro F."/>
            <person name="Zusman T."/>
            <person name="Lifshitz Z."/>
            <person name="Cohen O."/>
            <person name="Gilbert J.A."/>
            <person name="Pupko T."/>
            <person name="Shuman H.A."/>
            <person name="Segal G."/>
        </authorList>
    </citation>
    <scope>NUCLEOTIDE SEQUENCE [LARGE SCALE GENOMIC DNA]</scope>
    <source>
        <strain evidence="2 4">CDC#72-OH-14</strain>
    </source>
</reference>
<dbReference type="Proteomes" id="UP000255316">
    <property type="component" value="Unassembled WGS sequence"/>
</dbReference>
<dbReference type="EMBL" id="UGNX01000001">
    <property type="protein sequence ID" value="STX35540.1"/>
    <property type="molecule type" value="Genomic_DNA"/>
</dbReference>
<proteinExistence type="predicted"/>